<keyword evidence="6 11" id="KW-0862">Zinc</keyword>
<feature type="binding site" evidence="11">
    <location>
        <position position="172"/>
    </location>
    <ligand>
        <name>Zn(2+)</name>
        <dbReference type="ChEBI" id="CHEBI:29105"/>
    </ligand>
</feature>
<evidence type="ECO:0000256" key="4">
    <source>
        <dbReference type="ARBA" id="ARBA00022741"/>
    </source>
</evidence>
<organism evidence="12 13">
    <name type="scientific">Acanthopleuribacter pedis</name>
    <dbReference type="NCBI Taxonomy" id="442870"/>
    <lineage>
        <taxon>Bacteria</taxon>
        <taxon>Pseudomonadati</taxon>
        <taxon>Acidobacteriota</taxon>
        <taxon>Holophagae</taxon>
        <taxon>Acanthopleuribacterales</taxon>
        <taxon>Acanthopleuribacteraceae</taxon>
        <taxon>Acanthopleuribacter</taxon>
    </lineage>
</organism>
<evidence type="ECO:0000256" key="7">
    <source>
        <dbReference type="ARBA" id="ARBA00022840"/>
    </source>
</evidence>
<evidence type="ECO:0000256" key="11">
    <source>
        <dbReference type="HAMAP-Rule" id="MF_01633"/>
    </source>
</evidence>
<dbReference type="EMBL" id="JAFREP010000044">
    <property type="protein sequence ID" value="MBO1322848.1"/>
    <property type="molecule type" value="Genomic_DNA"/>
</dbReference>
<dbReference type="SUPFAM" id="SSF52402">
    <property type="entry name" value="Adenine nucleotide alpha hydrolases-like"/>
    <property type="match status" value="1"/>
</dbReference>
<dbReference type="UniPathway" id="UPA00391"/>
<feature type="binding site" evidence="11">
    <location>
        <position position="180"/>
    </location>
    <ligand>
        <name>Zn(2+)</name>
        <dbReference type="ChEBI" id="CHEBI:29105"/>
    </ligand>
</feature>
<sequence>MTTAIAAQDYEVALLHVQYGQKTAVRELRAFQAIADHYGVGERLVTNLNHLRQIGGSSLTDDRIAVSEVDLTAEGIPSSYVPFRNAHLLSIATSWAEVIGASRIFLGAVEEDSSGYPDCRISFIEAFNRVIEQGTKPETEVRIETPLISLSKQEIVMRGSALKAPLALSWSCYQNVDKACGVCDSCALRLRGFARAGLADPIAYEDDAFRRRYT</sequence>
<evidence type="ECO:0000256" key="6">
    <source>
        <dbReference type="ARBA" id="ARBA00022833"/>
    </source>
</evidence>
<dbReference type="HAMAP" id="MF_01633">
    <property type="entry name" value="QueC"/>
    <property type="match status" value="1"/>
</dbReference>
<dbReference type="GO" id="GO:0005524">
    <property type="term" value="F:ATP binding"/>
    <property type="evidence" value="ECO:0007669"/>
    <property type="project" value="UniProtKB-UniRule"/>
</dbReference>
<dbReference type="PANTHER" id="PTHR42914:SF1">
    <property type="entry name" value="7-CYANO-7-DEAZAGUANINE SYNTHASE"/>
    <property type="match status" value="1"/>
</dbReference>
<evidence type="ECO:0000256" key="10">
    <source>
        <dbReference type="ARBA" id="ARBA00047890"/>
    </source>
</evidence>
<protein>
    <recommendedName>
        <fullName evidence="9 11">7-cyano-7-deazaguanine synthase</fullName>
        <ecNumber evidence="9 11">6.3.4.20</ecNumber>
    </recommendedName>
    <alternativeName>
        <fullName evidence="11">7-cyano-7-carbaguanine synthase</fullName>
    </alternativeName>
    <alternativeName>
        <fullName evidence="11">PreQ(0) synthase</fullName>
    </alternativeName>
    <alternativeName>
        <fullName evidence="11">Queuosine biosynthesis protein QueC</fullName>
    </alternativeName>
</protein>
<evidence type="ECO:0000256" key="3">
    <source>
        <dbReference type="ARBA" id="ARBA00022723"/>
    </source>
</evidence>
<dbReference type="GO" id="GO:0008616">
    <property type="term" value="P:tRNA queuosine(34) biosynthetic process"/>
    <property type="evidence" value="ECO:0007669"/>
    <property type="project" value="UniProtKB-UniRule"/>
</dbReference>
<dbReference type="Pfam" id="PF06508">
    <property type="entry name" value="QueC"/>
    <property type="match status" value="1"/>
</dbReference>
<name>A0A8J7U5R9_9BACT</name>
<keyword evidence="13" id="KW-1185">Reference proteome</keyword>
<dbReference type="GO" id="GO:0008270">
    <property type="term" value="F:zinc ion binding"/>
    <property type="evidence" value="ECO:0007669"/>
    <property type="project" value="UniProtKB-UniRule"/>
</dbReference>
<comment type="caution">
    <text evidence="12">The sequence shown here is derived from an EMBL/GenBank/DDBJ whole genome shotgun (WGS) entry which is preliminary data.</text>
</comment>
<evidence type="ECO:0000256" key="2">
    <source>
        <dbReference type="ARBA" id="ARBA00022598"/>
    </source>
</evidence>
<evidence type="ECO:0000313" key="12">
    <source>
        <dbReference type="EMBL" id="MBO1322848.1"/>
    </source>
</evidence>
<evidence type="ECO:0000256" key="9">
    <source>
        <dbReference type="ARBA" id="ARBA00039149"/>
    </source>
</evidence>
<feature type="binding site" evidence="11">
    <location>
        <position position="183"/>
    </location>
    <ligand>
        <name>Zn(2+)</name>
        <dbReference type="ChEBI" id="CHEBI:29105"/>
    </ligand>
</feature>
<dbReference type="CDD" id="cd01995">
    <property type="entry name" value="QueC-like"/>
    <property type="match status" value="1"/>
</dbReference>
<keyword evidence="4 11" id="KW-0547">Nucleotide-binding</keyword>
<keyword evidence="7 11" id="KW-0067">ATP-binding</keyword>
<keyword evidence="2 11" id="KW-0436">Ligase</keyword>
<dbReference type="Proteomes" id="UP000664417">
    <property type="component" value="Unassembled WGS sequence"/>
</dbReference>
<comment type="catalytic activity">
    <reaction evidence="10 11">
        <text>7-carboxy-7-carbaguanine + NH4(+) + 2 ATP = 7-cyano-7-carbaguanine + 2 AMP + 2 diphosphate + 2 H(+)</text>
        <dbReference type="Rhea" id="RHEA:27982"/>
        <dbReference type="ChEBI" id="CHEBI:15378"/>
        <dbReference type="ChEBI" id="CHEBI:28938"/>
        <dbReference type="ChEBI" id="CHEBI:30616"/>
        <dbReference type="ChEBI" id="CHEBI:33019"/>
        <dbReference type="ChEBI" id="CHEBI:45075"/>
        <dbReference type="ChEBI" id="CHEBI:61036"/>
        <dbReference type="ChEBI" id="CHEBI:456215"/>
        <dbReference type="EC" id="6.3.4.20"/>
    </reaction>
</comment>
<gene>
    <name evidence="11 12" type="primary">queC</name>
    <name evidence="12" type="ORF">J3U88_30565</name>
</gene>
<comment type="function">
    <text evidence="11">Catalyzes the ATP-dependent conversion of 7-carboxy-7-deazaguanine (CDG) to 7-cyano-7-deazaguanine (preQ(0)).</text>
</comment>
<comment type="caution">
    <text evidence="11">Lacks conserved residue(s) required for the propagation of feature annotation.</text>
</comment>
<dbReference type="Gene3D" id="3.40.50.620">
    <property type="entry name" value="HUPs"/>
    <property type="match status" value="1"/>
</dbReference>
<dbReference type="InterPro" id="IPR014729">
    <property type="entry name" value="Rossmann-like_a/b/a_fold"/>
</dbReference>
<evidence type="ECO:0000256" key="1">
    <source>
        <dbReference type="ARBA" id="ARBA00005061"/>
    </source>
</evidence>
<evidence type="ECO:0000313" key="13">
    <source>
        <dbReference type="Proteomes" id="UP000664417"/>
    </source>
</evidence>
<dbReference type="PIRSF" id="PIRSF006293">
    <property type="entry name" value="ExsB"/>
    <property type="match status" value="1"/>
</dbReference>
<dbReference type="PANTHER" id="PTHR42914">
    <property type="entry name" value="7-CYANO-7-DEAZAGUANINE SYNTHASE"/>
    <property type="match status" value="1"/>
</dbReference>
<proteinExistence type="inferred from homology"/>
<dbReference type="AlphaFoldDB" id="A0A8J7U5R9"/>
<reference evidence="12" key="1">
    <citation type="submission" date="2021-03" db="EMBL/GenBank/DDBJ databases">
        <authorList>
            <person name="Wang G."/>
        </authorList>
    </citation>
    <scope>NUCLEOTIDE SEQUENCE</scope>
    <source>
        <strain evidence="12">KCTC 12899</strain>
    </source>
</reference>
<keyword evidence="5 11" id="KW-0671">Queuosine biosynthesis</keyword>
<keyword evidence="3 11" id="KW-0479">Metal-binding</keyword>
<dbReference type="GO" id="GO:0016879">
    <property type="term" value="F:ligase activity, forming carbon-nitrogen bonds"/>
    <property type="evidence" value="ECO:0007669"/>
    <property type="project" value="UniProtKB-UniRule"/>
</dbReference>
<evidence type="ECO:0000256" key="8">
    <source>
        <dbReference type="ARBA" id="ARBA00037993"/>
    </source>
</evidence>
<comment type="pathway">
    <text evidence="1 11">Purine metabolism; 7-cyano-7-deazaguanine biosynthesis.</text>
</comment>
<feature type="binding site" evidence="11">
    <location>
        <position position="186"/>
    </location>
    <ligand>
        <name>Zn(2+)</name>
        <dbReference type="ChEBI" id="CHEBI:29105"/>
    </ligand>
</feature>
<dbReference type="EC" id="6.3.4.20" evidence="9 11"/>
<evidence type="ECO:0000256" key="5">
    <source>
        <dbReference type="ARBA" id="ARBA00022785"/>
    </source>
</evidence>
<dbReference type="InterPro" id="IPR018317">
    <property type="entry name" value="QueC"/>
</dbReference>
<dbReference type="NCBIfam" id="TIGR00364">
    <property type="entry name" value="7-cyano-7-deazaguanine synthase QueC"/>
    <property type="match status" value="1"/>
</dbReference>
<comment type="similarity">
    <text evidence="8 11">Belongs to the QueC family.</text>
</comment>
<comment type="cofactor">
    <cofactor evidence="11">
        <name>Zn(2+)</name>
        <dbReference type="ChEBI" id="CHEBI:29105"/>
    </cofactor>
    <text evidence="11">Binds 1 zinc ion per subunit.</text>
</comment>
<accession>A0A8J7U5R9</accession>